<dbReference type="EMBL" id="PCVM01000101">
    <property type="protein sequence ID" value="PIQ73114.1"/>
    <property type="molecule type" value="Genomic_DNA"/>
</dbReference>
<reference evidence="1 2" key="1">
    <citation type="submission" date="2017-09" db="EMBL/GenBank/DDBJ databases">
        <title>Depth-based differentiation of microbial function through sediment-hosted aquifers and enrichment of novel symbionts in the deep terrestrial subsurface.</title>
        <authorList>
            <person name="Probst A.J."/>
            <person name="Ladd B."/>
            <person name="Jarett J.K."/>
            <person name="Geller-Mcgrath D.E."/>
            <person name="Sieber C.M."/>
            <person name="Emerson J.B."/>
            <person name="Anantharaman K."/>
            <person name="Thomas B.C."/>
            <person name="Malmstrom R."/>
            <person name="Stieglmeier M."/>
            <person name="Klingl A."/>
            <person name="Woyke T."/>
            <person name="Ryan C.M."/>
            <person name="Banfield J.F."/>
        </authorList>
    </citation>
    <scope>NUCLEOTIDE SEQUENCE [LARGE SCALE GENOMIC DNA]</scope>
    <source>
        <strain evidence="1">CG11_big_fil_rev_8_21_14_0_20_36_8</strain>
    </source>
</reference>
<protein>
    <recommendedName>
        <fullName evidence="3">Serine aminopeptidase S33 domain-containing protein</fullName>
    </recommendedName>
</protein>
<dbReference type="InterPro" id="IPR013744">
    <property type="entry name" value="SidJ"/>
</dbReference>
<dbReference type="Gene3D" id="3.40.50.1820">
    <property type="entry name" value="alpha/beta hydrolase"/>
    <property type="match status" value="1"/>
</dbReference>
<accession>A0A2M6ITB1</accession>
<comment type="caution">
    <text evidence="1">The sequence shown here is derived from an EMBL/GenBank/DDBJ whole genome shotgun (WGS) entry which is preliminary data.</text>
</comment>
<name>A0A2M6ITB1_9BACT</name>
<gene>
    <name evidence="1" type="ORF">COV58_04245</name>
</gene>
<evidence type="ECO:0000313" key="2">
    <source>
        <dbReference type="Proteomes" id="UP000231056"/>
    </source>
</evidence>
<dbReference type="Pfam" id="PF08538">
    <property type="entry name" value="DUF1749"/>
    <property type="match status" value="1"/>
</dbReference>
<evidence type="ECO:0008006" key="3">
    <source>
        <dbReference type="Google" id="ProtNLM"/>
    </source>
</evidence>
<evidence type="ECO:0000313" key="1">
    <source>
        <dbReference type="EMBL" id="PIQ73114.1"/>
    </source>
</evidence>
<dbReference type="AlphaFoldDB" id="A0A2M6ITB1"/>
<dbReference type="SUPFAM" id="SSF53474">
    <property type="entry name" value="alpha/beta-Hydrolases"/>
    <property type="match status" value="1"/>
</dbReference>
<dbReference type="InterPro" id="IPR029058">
    <property type="entry name" value="AB_hydrolase_fold"/>
</dbReference>
<sequence length="308" mass="35178">MKISLIHFLSTDKLRLPGLLFQPDEKQTRKAVIYLHGCGSSSVFYSPKINKLAAAITHLGMAFFPFNNRGAHYVKTLNRITRKNNVEMVVKELYGTSYEKIKECIFDIDGAVSFLRFKGFNTFHLIGESTGANKIVVYDYYSKNSPFASYTLISPGDDTGLYFEKLGKTLFLKIIEQSKSMIQDGHGLDFVPNSIGLDYPFSYQSCYDVLNPNGDYNIFPFNDALNDLKLGTKALFKEFRKISRPTHVVLGSNDEYCYDKADSCMNLLKKNVDYNEKFYFELIDGADHGFEHHEQKLVQTVSRWISQS</sequence>
<dbReference type="Proteomes" id="UP000231056">
    <property type="component" value="Unassembled WGS sequence"/>
</dbReference>
<organism evidence="1 2">
    <name type="scientific">Candidatus Roizmanbacteria bacterium CG11_big_fil_rev_8_21_14_0_20_36_8</name>
    <dbReference type="NCBI Taxonomy" id="1974856"/>
    <lineage>
        <taxon>Bacteria</taxon>
        <taxon>Candidatus Roizmaniibacteriota</taxon>
    </lineage>
</organism>
<proteinExistence type="predicted"/>